<sequence>MTIFLGWFDIWIASGDYAESNDMAIFGMNLPNGREFLYSSHQPGWDYLCSQFQKQLDDFIDKNNNDY</sequence>
<proteinExistence type="predicted"/>
<reference evidence="1" key="1">
    <citation type="submission" date="2013-07" db="EMBL/GenBank/DDBJ databases">
        <title>Sub-species coevolution in mutualistic symbiosis.</title>
        <authorList>
            <person name="Murfin K."/>
            <person name="Klassen J."/>
            <person name="Lee M."/>
            <person name="Forst S."/>
            <person name="Stock P."/>
            <person name="Goodrich-Blair H."/>
        </authorList>
    </citation>
    <scope>NUCLEOTIDE SEQUENCE [LARGE SCALE GENOMIC DNA]</scope>
    <source>
        <strain evidence="1">Feltiae Moldova</strain>
    </source>
</reference>
<dbReference type="HOGENOM" id="CLU_2811460_0_0_6"/>
<evidence type="ECO:0000313" key="1">
    <source>
        <dbReference type="EMBL" id="CDH00399.1"/>
    </source>
</evidence>
<comment type="caution">
    <text evidence="1">The sequence shown here is derived from an EMBL/GenBank/DDBJ whole genome shotgun (WGS) entry which is preliminary data.</text>
</comment>
<organism evidence="1 2">
    <name type="scientific">Xenorhabdus bovienii str. feltiae Moldova</name>
    <dbReference type="NCBI Taxonomy" id="1398200"/>
    <lineage>
        <taxon>Bacteria</taxon>
        <taxon>Pseudomonadati</taxon>
        <taxon>Pseudomonadota</taxon>
        <taxon>Gammaproteobacteria</taxon>
        <taxon>Enterobacterales</taxon>
        <taxon>Morganellaceae</taxon>
        <taxon>Xenorhabdus</taxon>
    </lineage>
</organism>
<protein>
    <submittedName>
        <fullName evidence="1">Uncharacterized protein</fullName>
    </submittedName>
</protein>
<accession>A0A077NPC0</accession>
<name>A0A077NPC0_XENBV</name>
<dbReference type="EMBL" id="CBSV010000069">
    <property type="protein sequence ID" value="CDH00399.1"/>
    <property type="molecule type" value="Genomic_DNA"/>
</dbReference>
<dbReference type="RefSeq" id="WP_038223397.1">
    <property type="nucleotide sequence ID" value="NZ_CAWLWD010000142.1"/>
</dbReference>
<dbReference type="AlphaFoldDB" id="A0A077NPC0"/>
<gene>
    <name evidence="1" type="ORF">XBFM1_1600002</name>
</gene>
<dbReference type="Proteomes" id="UP000028487">
    <property type="component" value="Unassembled WGS sequence"/>
</dbReference>
<evidence type="ECO:0000313" key="2">
    <source>
        <dbReference type="Proteomes" id="UP000028487"/>
    </source>
</evidence>